<protein>
    <submittedName>
        <fullName evidence="1">Uncharacterized protein</fullName>
    </submittedName>
</protein>
<accession>A0AAD4XUP2</accession>
<evidence type="ECO:0000313" key="1">
    <source>
        <dbReference type="EMBL" id="KAI3950114.1"/>
    </source>
</evidence>
<sequence>MPESFVPNLVHVVLHDCRACECLPPFGLLPCLKILKIDGLSAVKSIGSEFYGGSNNTNVSSFLSLESLTIAHMFGLVEWSDQVSSSPSFSSFPRLEELVEKCPKLTLMPHRFPSLKTSCFECCNGNSVSSLVEWNEFVSSLTSIEISGCDEFVSLPLGFLRGNKILRRLKIVHCEKFKGFSGNIDLEDGNKENEFSDQVIIPNNAISELVLMNCGPSNICLDFRGFDSLWNLQILFRKSEDCISGKEYVIKRKTGIECLPKLETLKIGVYSGNLVADPFPFPEADIKEENGSVTGNYFPSLRELTLWGWTELECVLNYVLTNSADKSFLFFGGSARVVG</sequence>
<dbReference type="EMBL" id="JAJJMB010002922">
    <property type="protein sequence ID" value="KAI3950114.1"/>
    <property type="molecule type" value="Genomic_DNA"/>
</dbReference>
<reference evidence="1" key="1">
    <citation type="submission" date="2022-04" db="EMBL/GenBank/DDBJ databases">
        <title>A functionally conserved STORR gene fusion in Papaver species that diverged 16.8 million years ago.</title>
        <authorList>
            <person name="Catania T."/>
        </authorList>
    </citation>
    <scope>NUCLEOTIDE SEQUENCE</scope>
    <source>
        <strain evidence="1">S-188037</strain>
    </source>
</reference>
<dbReference type="AlphaFoldDB" id="A0AAD4XUP2"/>
<organism evidence="1 2">
    <name type="scientific">Papaver atlanticum</name>
    <dbReference type="NCBI Taxonomy" id="357466"/>
    <lineage>
        <taxon>Eukaryota</taxon>
        <taxon>Viridiplantae</taxon>
        <taxon>Streptophyta</taxon>
        <taxon>Embryophyta</taxon>
        <taxon>Tracheophyta</taxon>
        <taxon>Spermatophyta</taxon>
        <taxon>Magnoliopsida</taxon>
        <taxon>Ranunculales</taxon>
        <taxon>Papaveraceae</taxon>
        <taxon>Papaveroideae</taxon>
        <taxon>Papaver</taxon>
    </lineage>
</organism>
<dbReference type="PANTHER" id="PTHR47186:SF3">
    <property type="entry name" value="OS09G0267800 PROTEIN"/>
    <property type="match status" value="1"/>
</dbReference>
<dbReference type="Gene3D" id="3.80.10.10">
    <property type="entry name" value="Ribonuclease Inhibitor"/>
    <property type="match status" value="1"/>
</dbReference>
<evidence type="ECO:0000313" key="2">
    <source>
        <dbReference type="Proteomes" id="UP001202328"/>
    </source>
</evidence>
<comment type="caution">
    <text evidence="1">The sequence shown here is derived from an EMBL/GenBank/DDBJ whole genome shotgun (WGS) entry which is preliminary data.</text>
</comment>
<dbReference type="SUPFAM" id="SSF52058">
    <property type="entry name" value="L domain-like"/>
    <property type="match status" value="1"/>
</dbReference>
<proteinExistence type="predicted"/>
<name>A0AAD4XUP2_9MAGN</name>
<dbReference type="InterPro" id="IPR032675">
    <property type="entry name" value="LRR_dom_sf"/>
</dbReference>
<keyword evidence="2" id="KW-1185">Reference proteome</keyword>
<dbReference type="Proteomes" id="UP001202328">
    <property type="component" value="Unassembled WGS sequence"/>
</dbReference>
<dbReference type="PANTHER" id="PTHR47186">
    <property type="entry name" value="LEUCINE-RICH REPEAT-CONTAINING PROTEIN 57"/>
    <property type="match status" value="1"/>
</dbReference>
<gene>
    <name evidence="1" type="ORF">MKW98_008559</name>
</gene>